<comment type="similarity">
    <text evidence="1">Belongs to the histone deacetylase family.</text>
</comment>
<dbReference type="PANTHER" id="PTHR10625:SF10">
    <property type="entry name" value="HISTONE DEACETYLASE HDAC1"/>
    <property type="match status" value="1"/>
</dbReference>
<dbReference type="PANTHER" id="PTHR10625">
    <property type="entry name" value="HISTONE DEACETYLASE HDAC1-RELATED"/>
    <property type="match status" value="1"/>
</dbReference>
<sequence length="306" mass="32389">MTTGLFWHPAAIGHLTPPGHPEQMARAKVVDAALEGLALDRREAPVAEDAEILRCHPQSYLDRIREASPQRGYAMLDADTHMSPGSLEAALRAVGGAVAAVDAVLAGQMANAFVAMRPPGHHAERETPMGFCLFGTVAIAARRALDHHGLQRVAVLDFDVHHGNGTQDLLWDESRAMFASSHQMPLFPGSGGVAEAGAHRQIVNVPLSPGTGGAEARRAWQAILTRTLAFQPQLVIVSAGFDAHADDPLAQLNWDESDFTAITRAICDMAAECGAPVVSSLEGGYDLAALGRSVRAHVETLIEAGA</sequence>
<dbReference type="GO" id="GO:0004407">
    <property type="term" value="F:histone deacetylase activity"/>
    <property type="evidence" value="ECO:0007669"/>
    <property type="project" value="TreeGrafter"/>
</dbReference>
<keyword evidence="4" id="KW-1185">Reference proteome</keyword>
<evidence type="ECO:0000313" key="4">
    <source>
        <dbReference type="Proteomes" id="UP000199054"/>
    </source>
</evidence>
<evidence type="ECO:0000313" key="3">
    <source>
        <dbReference type="EMBL" id="SEN72762.1"/>
    </source>
</evidence>
<dbReference type="CDD" id="cd11599">
    <property type="entry name" value="HDAC_classII_2"/>
    <property type="match status" value="1"/>
</dbReference>
<dbReference type="Gene3D" id="3.40.800.20">
    <property type="entry name" value="Histone deacetylase domain"/>
    <property type="match status" value="1"/>
</dbReference>
<name>A0A1H8IWC2_9RHOB</name>
<dbReference type="GO" id="GO:0040029">
    <property type="term" value="P:epigenetic regulation of gene expression"/>
    <property type="evidence" value="ECO:0007669"/>
    <property type="project" value="TreeGrafter"/>
</dbReference>
<evidence type="ECO:0000256" key="1">
    <source>
        <dbReference type="ARBA" id="ARBA00005947"/>
    </source>
</evidence>
<dbReference type="STRING" id="34002.SAMN04489859_101478"/>
<dbReference type="InterPro" id="IPR023696">
    <property type="entry name" value="Ureohydrolase_dom_sf"/>
</dbReference>
<dbReference type="RefSeq" id="WP_090612456.1">
    <property type="nucleotide sequence ID" value="NZ_CP067124.1"/>
</dbReference>
<dbReference type="PRINTS" id="PR01270">
    <property type="entry name" value="HDASUPER"/>
</dbReference>
<protein>
    <submittedName>
        <fullName evidence="3">Acetoin utilization deacetylase AcuC</fullName>
    </submittedName>
</protein>
<proteinExistence type="inferred from homology"/>
<dbReference type="InterPro" id="IPR023801">
    <property type="entry name" value="His_deacetylse_dom"/>
</dbReference>
<dbReference type="InterPro" id="IPR037138">
    <property type="entry name" value="His_deacetylse_dom_sf"/>
</dbReference>
<accession>A0A1H8IWC2</accession>
<dbReference type="InterPro" id="IPR000286">
    <property type="entry name" value="HDACs"/>
</dbReference>
<dbReference type="SUPFAM" id="SSF52768">
    <property type="entry name" value="Arginase/deacetylase"/>
    <property type="match status" value="1"/>
</dbReference>
<dbReference type="Proteomes" id="UP000199054">
    <property type="component" value="Unassembled WGS sequence"/>
</dbReference>
<dbReference type="OrthoDB" id="9808367at2"/>
<dbReference type="AlphaFoldDB" id="A0A1H8IWC2"/>
<dbReference type="EMBL" id="FODE01000014">
    <property type="protein sequence ID" value="SEN72762.1"/>
    <property type="molecule type" value="Genomic_DNA"/>
</dbReference>
<feature type="domain" description="Histone deacetylase" evidence="2">
    <location>
        <begin position="20"/>
        <end position="301"/>
    </location>
</feature>
<gene>
    <name evidence="3" type="ORF">SAMN04489859_101478</name>
</gene>
<reference evidence="3 4" key="1">
    <citation type="submission" date="2016-10" db="EMBL/GenBank/DDBJ databases">
        <authorList>
            <person name="de Groot N.N."/>
        </authorList>
    </citation>
    <scope>NUCLEOTIDE SEQUENCE [LARGE SCALE GENOMIC DNA]</scope>
    <source>
        <strain evidence="3 4">DSM 8512</strain>
    </source>
</reference>
<evidence type="ECO:0000259" key="2">
    <source>
        <dbReference type="Pfam" id="PF00850"/>
    </source>
</evidence>
<organism evidence="3 4">
    <name type="scientific">Paracoccus alcaliphilus</name>
    <dbReference type="NCBI Taxonomy" id="34002"/>
    <lineage>
        <taxon>Bacteria</taxon>
        <taxon>Pseudomonadati</taxon>
        <taxon>Pseudomonadota</taxon>
        <taxon>Alphaproteobacteria</taxon>
        <taxon>Rhodobacterales</taxon>
        <taxon>Paracoccaceae</taxon>
        <taxon>Paracoccus</taxon>
    </lineage>
</organism>
<dbReference type="Pfam" id="PF00850">
    <property type="entry name" value="Hist_deacetyl"/>
    <property type="match status" value="1"/>
</dbReference>